<dbReference type="SUPFAM" id="SSF48295">
    <property type="entry name" value="TrpR-like"/>
    <property type="match status" value="1"/>
</dbReference>
<dbReference type="Pfam" id="PF13276">
    <property type="entry name" value="HTH_21"/>
    <property type="match status" value="1"/>
</dbReference>
<evidence type="ECO:0000313" key="2">
    <source>
        <dbReference type="EMBL" id="MYL81857.1"/>
    </source>
</evidence>
<feature type="domain" description="Integrase catalytic" evidence="1">
    <location>
        <begin position="211"/>
        <end position="371"/>
    </location>
</feature>
<evidence type="ECO:0000259" key="1">
    <source>
        <dbReference type="PROSITE" id="PS50994"/>
    </source>
</evidence>
<name>A0A7C9MYU7_9BACT</name>
<dbReference type="InterPro" id="IPR050900">
    <property type="entry name" value="Transposase_IS3/IS150/IS904"/>
</dbReference>
<dbReference type="GO" id="GO:0006313">
    <property type="term" value="P:DNA transposition"/>
    <property type="evidence" value="ECO:0007669"/>
    <property type="project" value="InterPro"/>
</dbReference>
<dbReference type="PANTHER" id="PTHR46889">
    <property type="entry name" value="TRANSPOSASE INSF FOR INSERTION SEQUENCE IS3B-RELATED"/>
    <property type="match status" value="1"/>
</dbReference>
<keyword evidence="3" id="KW-1185">Reference proteome</keyword>
<dbReference type="InterPro" id="IPR012337">
    <property type="entry name" value="RNaseH-like_sf"/>
</dbReference>
<dbReference type="Pfam" id="PF00665">
    <property type="entry name" value="rve"/>
    <property type="match status" value="1"/>
</dbReference>
<dbReference type="PANTHER" id="PTHR46889:SF4">
    <property type="entry name" value="TRANSPOSASE INSO FOR INSERTION SEQUENCE ELEMENT IS911B-RELATED"/>
    <property type="match status" value="1"/>
</dbReference>
<dbReference type="GO" id="GO:0043565">
    <property type="term" value="F:sequence-specific DNA binding"/>
    <property type="evidence" value="ECO:0007669"/>
    <property type="project" value="InterPro"/>
</dbReference>
<dbReference type="EMBL" id="WVUD01000002">
    <property type="protein sequence ID" value="MYL81857.1"/>
    <property type="molecule type" value="Genomic_DNA"/>
</dbReference>
<accession>A0A7C9MYU7</accession>
<dbReference type="OrthoDB" id="9766656at2"/>
<dbReference type="Pfam" id="PF01527">
    <property type="entry name" value="HTH_Tnp_1"/>
    <property type="match status" value="1"/>
</dbReference>
<sequence length="377" mass="43481">MSQRRKFSAEFKAKVALEALSGELTLAELASKYDVHPTQIAGWKRQAKEGMVAAFSGKAATAQKDSAAEIRDLHAKIGQLTVEKDFLERAFQTVSRERRRGMVDRGHPRLSISPQCHILGLARSTWYHRPKGESAMNLDLMRRIDEQFLETPFYGSRQMRLHLRHQGIVIGRGRVRRLMRRMGLMAIYQKPRTSQPHPGHKIYPYLLRGLAIKRPDQVWCADITYVPMRRGFLYLVAVMDWHSRAVLSWRLSNTLDADFCVAALEEAMNRYGVPEIFNTDQGSQFTSLEFTRALKDAGVAISMDGKGRWMDNVFIERLWRSLKWECVYLRELETGSQARQALGDWFRFYNEQRPHTAFDGRRPMDVYRDGHSASKAA</sequence>
<dbReference type="NCBIfam" id="NF033516">
    <property type="entry name" value="transpos_IS3"/>
    <property type="match status" value="1"/>
</dbReference>
<organism evidence="2 3">
    <name type="scientific">Solidesulfovibrio aerotolerans</name>
    <dbReference type="NCBI Taxonomy" id="295255"/>
    <lineage>
        <taxon>Bacteria</taxon>
        <taxon>Pseudomonadati</taxon>
        <taxon>Thermodesulfobacteriota</taxon>
        <taxon>Desulfovibrionia</taxon>
        <taxon>Desulfovibrionales</taxon>
        <taxon>Desulfovibrionaceae</taxon>
        <taxon>Solidesulfovibrio</taxon>
    </lineage>
</organism>
<evidence type="ECO:0000313" key="3">
    <source>
        <dbReference type="Proteomes" id="UP000482487"/>
    </source>
</evidence>
<proteinExistence type="predicted"/>
<dbReference type="InterPro" id="IPR048020">
    <property type="entry name" value="Transpos_IS3"/>
</dbReference>
<dbReference type="GO" id="GO:0015074">
    <property type="term" value="P:DNA integration"/>
    <property type="evidence" value="ECO:0007669"/>
    <property type="project" value="InterPro"/>
</dbReference>
<reference evidence="2 3" key="1">
    <citation type="submission" date="2020-01" db="EMBL/GenBank/DDBJ databases">
        <title>Genome sequence of Desulfovibrio aerotolerans DSM 16695(T).</title>
        <authorList>
            <person name="Karnachuk O."/>
            <person name="Avakyan M."/>
            <person name="Mardanov A."/>
            <person name="Kadnikov V."/>
            <person name="Ravin N."/>
        </authorList>
    </citation>
    <scope>NUCLEOTIDE SEQUENCE [LARGE SCALE GENOMIC DNA]</scope>
    <source>
        <strain evidence="2 3">DSM 16695</strain>
    </source>
</reference>
<dbReference type="Gene3D" id="3.30.420.10">
    <property type="entry name" value="Ribonuclease H-like superfamily/Ribonuclease H"/>
    <property type="match status" value="1"/>
</dbReference>
<dbReference type="InterPro" id="IPR002514">
    <property type="entry name" value="Transposase_8"/>
</dbReference>
<dbReference type="InterPro" id="IPR010921">
    <property type="entry name" value="Trp_repressor/repl_initiator"/>
</dbReference>
<dbReference type="GO" id="GO:0004803">
    <property type="term" value="F:transposase activity"/>
    <property type="evidence" value="ECO:0007669"/>
    <property type="project" value="InterPro"/>
</dbReference>
<gene>
    <name evidence="2" type="ORF">GTA51_01735</name>
</gene>
<dbReference type="Proteomes" id="UP000482487">
    <property type="component" value="Unassembled WGS sequence"/>
</dbReference>
<comment type="caution">
    <text evidence="2">The sequence shown here is derived from an EMBL/GenBank/DDBJ whole genome shotgun (WGS) entry which is preliminary data.</text>
</comment>
<dbReference type="PROSITE" id="PS50994">
    <property type="entry name" value="INTEGRASE"/>
    <property type="match status" value="1"/>
</dbReference>
<dbReference type="RefSeq" id="WP_160958159.1">
    <property type="nucleotide sequence ID" value="NZ_WVUD01000002.1"/>
</dbReference>
<dbReference type="InterPro" id="IPR036388">
    <property type="entry name" value="WH-like_DNA-bd_sf"/>
</dbReference>
<dbReference type="Gene3D" id="1.10.10.10">
    <property type="entry name" value="Winged helix-like DNA-binding domain superfamily/Winged helix DNA-binding domain"/>
    <property type="match status" value="1"/>
</dbReference>
<dbReference type="InterPro" id="IPR001584">
    <property type="entry name" value="Integrase_cat-core"/>
</dbReference>
<dbReference type="SUPFAM" id="SSF53098">
    <property type="entry name" value="Ribonuclease H-like"/>
    <property type="match status" value="1"/>
</dbReference>
<dbReference type="AlphaFoldDB" id="A0A7C9MYU7"/>
<dbReference type="InterPro" id="IPR025948">
    <property type="entry name" value="HTH-like_dom"/>
</dbReference>
<dbReference type="InterPro" id="IPR036397">
    <property type="entry name" value="RNaseH_sf"/>
</dbReference>
<protein>
    <submittedName>
        <fullName evidence="2">IS3 family transposase</fullName>
    </submittedName>
</protein>